<dbReference type="EMBL" id="MU117987">
    <property type="protein sequence ID" value="KAF9650217.1"/>
    <property type="molecule type" value="Genomic_DNA"/>
</dbReference>
<sequence length="697" mass="75530">MSAPDHPFDNLAREDVHKSCKALETVVNLLNGYCEAASGMVILQKKLVKAIRDAASMKASPTVANNALNITATIFEIISEVDGKFAKIADKECDDINDDVKKWFRKLAREERTHDEKIASASARIKHAGQTYEKKAKRNARDAAEEHTRYIQLLSLLGPEMSQEKINHSNFVAQKHAAVTCSISSSLARIADAEWARCCESVRKSSPQIGTLGEWRSLCDGGWMGRAPDDLPDTDIPVATGPSLAALPAVEEELNSDTDLGVSKANLRPTSRDYTPHNLPPVLASPTTDSDISQHDPVTVKSDIPALDHFPVPPVHFPLPHLQRVLTSSLDGPFGNPPTYGRRMTSPVLPAQESHNLTAATTSTMFAAATATQTPPPTTDIRTDATTSFPAPSRSDPHQILSPSDLSTTFLTTDNTEFGIRQPHPLPPSGSSGSLSLPKGSPRSSGVVLAMRNRFTQGSVSSAPSREATTLIPCLPVSVSTIAGRYQPGGEHPPVRSDGSQTGTTFEPSFNDAAGANTSGTNTDFERTRREPLLQERDLDERSKKFNMGPQRLVRSTSAQVENSSINRGGDHNQPTSTREAVGLRQNMSIRHAQPIGAESLQRGLTRSPSPMSSPAIPYMESSGSPQENPRTTKSRGWIRRLSMPVLSSLDGSKKVDSPVRGDSSQAWRSSLALPETKPRHRKASLDTLGRKSNQRR</sequence>
<organism evidence="1 2">
    <name type="scientific">Thelephora ganbajun</name>
    <name type="common">Ganba fungus</name>
    <dbReference type="NCBI Taxonomy" id="370292"/>
    <lineage>
        <taxon>Eukaryota</taxon>
        <taxon>Fungi</taxon>
        <taxon>Dikarya</taxon>
        <taxon>Basidiomycota</taxon>
        <taxon>Agaricomycotina</taxon>
        <taxon>Agaricomycetes</taxon>
        <taxon>Thelephorales</taxon>
        <taxon>Thelephoraceae</taxon>
        <taxon>Thelephora</taxon>
    </lineage>
</organism>
<dbReference type="Proteomes" id="UP000886501">
    <property type="component" value="Unassembled WGS sequence"/>
</dbReference>
<evidence type="ECO:0000313" key="1">
    <source>
        <dbReference type="EMBL" id="KAF9650217.1"/>
    </source>
</evidence>
<reference evidence="1" key="2">
    <citation type="journal article" date="2020" name="Nat. Commun.">
        <title>Large-scale genome sequencing of mycorrhizal fungi provides insights into the early evolution of symbiotic traits.</title>
        <authorList>
            <person name="Miyauchi S."/>
            <person name="Kiss E."/>
            <person name="Kuo A."/>
            <person name="Drula E."/>
            <person name="Kohler A."/>
            <person name="Sanchez-Garcia M."/>
            <person name="Morin E."/>
            <person name="Andreopoulos B."/>
            <person name="Barry K.W."/>
            <person name="Bonito G."/>
            <person name="Buee M."/>
            <person name="Carver A."/>
            <person name="Chen C."/>
            <person name="Cichocki N."/>
            <person name="Clum A."/>
            <person name="Culley D."/>
            <person name="Crous P.W."/>
            <person name="Fauchery L."/>
            <person name="Girlanda M."/>
            <person name="Hayes R.D."/>
            <person name="Keri Z."/>
            <person name="LaButti K."/>
            <person name="Lipzen A."/>
            <person name="Lombard V."/>
            <person name="Magnuson J."/>
            <person name="Maillard F."/>
            <person name="Murat C."/>
            <person name="Nolan M."/>
            <person name="Ohm R.A."/>
            <person name="Pangilinan J."/>
            <person name="Pereira M.F."/>
            <person name="Perotto S."/>
            <person name="Peter M."/>
            <person name="Pfister S."/>
            <person name="Riley R."/>
            <person name="Sitrit Y."/>
            <person name="Stielow J.B."/>
            <person name="Szollosi G."/>
            <person name="Zifcakova L."/>
            <person name="Stursova M."/>
            <person name="Spatafora J.W."/>
            <person name="Tedersoo L."/>
            <person name="Vaario L.M."/>
            <person name="Yamada A."/>
            <person name="Yan M."/>
            <person name="Wang P."/>
            <person name="Xu J."/>
            <person name="Bruns T."/>
            <person name="Baldrian P."/>
            <person name="Vilgalys R."/>
            <person name="Dunand C."/>
            <person name="Henrissat B."/>
            <person name="Grigoriev I.V."/>
            <person name="Hibbett D."/>
            <person name="Nagy L.G."/>
            <person name="Martin F.M."/>
        </authorList>
    </citation>
    <scope>NUCLEOTIDE SEQUENCE</scope>
    <source>
        <strain evidence="1">P2</strain>
    </source>
</reference>
<evidence type="ECO:0000313" key="2">
    <source>
        <dbReference type="Proteomes" id="UP000886501"/>
    </source>
</evidence>
<gene>
    <name evidence="1" type="ORF">BDM02DRAFT_1484078</name>
</gene>
<name>A0ACB6ZKT6_THEGA</name>
<protein>
    <submittedName>
        <fullName evidence="1">Uncharacterized protein</fullName>
    </submittedName>
</protein>
<reference evidence="1" key="1">
    <citation type="submission" date="2019-10" db="EMBL/GenBank/DDBJ databases">
        <authorList>
            <consortium name="DOE Joint Genome Institute"/>
            <person name="Kuo A."/>
            <person name="Miyauchi S."/>
            <person name="Kiss E."/>
            <person name="Drula E."/>
            <person name="Kohler A."/>
            <person name="Sanchez-Garcia M."/>
            <person name="Andreopoulos B."/>
            <person name="Barry K.W."/>
            <person name="Bonito G."/>
            <person name="Buee M."/>
            <person name="Carver A."/>
            <person name="Chen C."/>
            <person name="Cichocki N."/>
            <person name="Clum A."/>
            <person name="Culley D."/>
            <person name="Crous P.W."/>
            <person name="Fauchery L."/>
            <person name="Girlanda M."/>
            <person name="Hayes R."/>
            <person name="Keri Z."/>
            <person name="Labutti K."/>
            <person name="Lipzen A."/>
            <person name="Lombard V."/>
            <person name="Magnuson J."/>
            <person name="Maillard F."/>
            <person name="Morin E."/>
            <person name="Murat C."/>
            <person name="Nolan M."/>
            <person name="Ohm R."/>
            <person name="Pangilinan J."/>
            <person name="Pereira M."/>
            <person name="Perotto S."/>
            <person name="Peter M."/>
            <person name="Riley R."/>
            <person name="Sitrit Y."/>
            <person name="Stielow B."/>
            <person name="Szollosi G."/>
            <person name="Zifcakova L."/>
            <person name="Stursova M."/>
            <person name="Spatafora J.W."/>
            <person name="Tedersoo L."/>
            <person name="Vaario L.-M."/>
            <person name="Yamada A."/>
            <person name="Yan M."/>
            <person name="Wang P."/>
            <person name="Xu J."/>
            <person name="Bruns T."/>
            <person name="Baldrian P."/>
            <person name="Vilgalys R."/>
            <person name="Henrissat B."/>
            <person name="Grigoriev I.V."/>
            <person name="Hibbett D."/>
            <person name="Nagy L.G."/>
            <person name="Martin F.M."/>
        </authorList>
    </citation>
    <scope>NUCLEOTIDE SEQUENCE</scope>
    <source>
        <strain evidence="1">P2</strain>
    </source>
</reference>
<proteinExistence type="predicted"/>
<comment type="caution">
    <text evidence="1">The sequence shown here is derived from an EMBL/GenBank/DDBJ whole genome shotgun (WGS) entry which is preliminary data.</text>
</comment>
<accession>A0ACB6ZKT6</accession>
<keyword evidence="2" id="KW-1185">Reference proteome</keyword>